<sequence>MPPEERTKAGILIIIIIIDSMTSVLNTNASLPYSHDLFESLIVKKRIKLPPPSILAGILPGCPSLDRTSRDAEARFQSQTVATSCHPGWDTARMPKPRQDESRCRGKVPITDLPLESSWDISSLAKPTQGIQKADSGFKPGVLDQYTLLFSKNRGRSKVSFISVPSCHPTRKGKRVRILPDSPSLDRESREAEVGSEPRTLRSVNSQSNHLVHLAFQHRLATLTV</sequence>
<proteinExistence type="predicted"/>
<feature type="compositionally biased region" description="Basic and acidic residues" evidence="1">
    <location>
        <begin position="184"/>
        <end position="193"/>
    </location>
</feature>
<dbReference type="EMBL" id="KL596854">
    <property type="protein sequence ID" value="KER23322.1"/>
    <property type="molecule type" value="Genomic_DNA"/>
</dbReference>
<name>A0A074ZCI9_OPIVI</name>
<feature type="region of interest" description="Disordered" evidence="1">
    <location>
        <begin position="180"/>
        <end position="201"/>
    </location>
</feature>
<dbReference type="AlphaFoldDB" id="A0A074ZCI9"/>
<evidence type="ECO:0000313" key="2">
    <source>
        <dbReference type="EMBL" id="KER23322.1"/>
    </source>
</evidence>
<dbReference type="GeneID" id="20322947"/>
<organism evidence="2 3">
    <name type="scientific">Opisthorchis viverrini</name>
    <name type="common">Southeast Asian liver fluke</name>
    <dbReference type="NCBI Taxonomy" id="6198"/>
    <lineage>
        <taxon>Eukaryota</taxon>
        <taxon>Metazoa</taxon>
        <taxon>Spiralia</taxon>
        <taxon>Lophotrochozoa</taxon>
        <taxon>Platyhelminthes</taxon>
        <taxon>Trematoda</taxon>
        <taxon>Digenea</taxon>
        <taxon>Opisthorchiida</taxon>
        <taxon>Opisthorchiata</taxon>
        <taxon>Opisthorchiidae</taxon>
        <taxon>Opisthorchis</taxon>
    </lineage>
</organism>
<keyword evidence="3" id="KW-1185">Reference proteome</keyword>
<protein>
    <submittedName>
        <fullName evidence="2">Uncharacterized protein</fullName>
    </submittedName>
</protein>
<dbReference type="RefSeq" id="XP_009172924.1">
    <property type="nucleotide sequence ID" value="XM_009174660.1"/>
</dbReference>
<accession>A0A074ZCI9</accession>
<dbReference type="CTD" id="20322947"/>
<evidence type="ECO:0000313" key="3">
    <source>
        <dbReference type="Proteomes" id="UP000054324"/>
    </source>
</evidence>
<dbReference type="KEGG" id="ovi:T265_08768"/>
<reference evidence="2 3" key="1">
    <citation type="submission" date="2013-11" db="EMBL/GenBank/DDBJ databases">
        <title>Opisthorchis viverrini - life in the bile duct.</title>
        <authorList>
            <person name="Young N.D."/>
            <person name="Nagarajan N."/>
            <person name="Lin S.J."/>
            <person name="Korhonen P.K."/>
            <person name="Jex A.R."/>
            <person name="Hall R.S."/>
            <person name="Safavi-Hemami H."/>
            <person name="Kaewkong W."/>
            <person name="Bertrand D."/>
            <person name="Gao S."/>
            <person name="Seet Q."/>
            <person name="Wongkham S."/>
            <person name="Teh B.T."/>
            <person name="Wongkham C."/>
            <person name="Intapan P.M."/>
            <person name="Maleewong W."/>
            <person name="Yang X."/>
            <person name="Hu M."/>
            <person name="Wang Z."/>
            <person name="Hofmann A."/>
            <person name="Sternberg P.W."/>
            <person name="Tan P."/>
            <person name="Wang J."/>
            <person name="Gasser R.B."/>
        </authorList>
    </citation>
    <scope>NUCLEOTIDE SEQUENCE [LARGE SCALE GENOMIC DNA]</scope>
</reference>
<evidence type="ECO:0000256" key="1">
    <source>
        <dbReference type="SAM" id="MobiDB-lite"/>
    </source>
</evidence>
<gene>
    <name evidence="2" type="ORF">T265_08768</name>
</gene>
<dbReference type="Proteomes" id="UP000054324">
    <property type="component" value="Unassembled WGS sequence"/>
</dbReference>